<dbReference type="FunFam" id="3.10.10.10:FF:000002">
    <property type="entry name" value="Retrovirus-related Pol polyprotein from transposon 17.6-like protein"/>
    <property type="match status" value="1"/>
</dbReference>
<organism evidence="7 8">
    <name type="scientific">Cirrhinus mrigala</name>
    <name type="common">Mrigala</name>
    <dbReference type="NCBI Taxonomy" id="683832"/>
    <lineage>
        <taxon>Eukaryota</taxon>
        <taxon>Metazoa</taxon>
        <taxon>Chordata</taxon>
        <taxon>Craniata</taxon>
        <taxon>Vertebrata</taxon>
        <taxon>Euteleostomi</taxon>
        <taxon>Actinopterygii</taxon>
        <taxon>Neopterygii</taxon>
        <taxon>Teleostei</taxon>
        <taxon>Ostariophysi</taxon>
        <taxon>Cypriniformes</taxon>
        <taxon>Cyprinidae</taxon>
        <taxon>Labeoninae</taxon>
        <taxon>Labeonini</taxon>
        <taxon>Cirrhinus</taxon>
    </lineage>
</organism>
<dbReference type="Pfam" id="PF22938">
    <property type="entry name" value="Integrase_p58_C"/>
    <property type="match status" value="1"/>
</dbReference>
<dbReference type="InterPro" id="IPR050951">
    <property type="entry name" value="Retrovirus_Pol_polyprotein"/>
</dbReference>
<evidence type="ECO:0000259" key="5">
    <source>
        <dbReference type="Pfam" id="PF17919"/>
    </source>
</evidence>
<evidence type="ECO:0000259" key="6">
    <source>
        <dbReference type="Pfam" id="PF22938"/>
    </source>
</evidence>
<dbReference type="SUPFAM" id="SSF56672">
    <property type="entry name" value="DNA/RNA polymerases"/>
    <property type="match status" value="1"/>
</dbReference>
<accession>A0ABD0MLG9</accession>
<sequence>MVLVPNSACKFLATWQGPFTIVEKVGPVTYRLRQPGKRQTEQIYHINLLKRWISTQDQLAALARAEAVVVDMNPHLSPVQKTELQHLVDQFSDVFSTSPGQTNVIQHEIRTPPGVTVRQRPYRVPEARLQAIEEEVQQMLKLGVIEPSRSLWSSPIVMVPKPDGTLRFCNDFRRLNKVPLAKDVKEKTAFSTPSGHWQYQTLPFGLHGAPATFQRLMDVVLRPHQSYEAAYLDDVVIHSERWEEHLSHLWRVLTELLRAGLPANPRKCHLALLEAKYLGYQVGRASPLTDLTRKGQPEKVVWTAEAEEAFQRVKKALTSEPVLRAPDFNRPFLVQTDASDTGLGAVLSQVTDGEEHPVIYISRKLTKPERNYLAVEKEALAVKWAVLELRYYLLGRSFTLITDNAPLQWMAKAKETNARWFLALQDFHFDDQDNAWRGECDERPEYASALPGKQTHRTWQSSSRADRTWLFAIRPSPYKRRLTERR</sequence>
<dbReference type="Proteomes" id="UP001529510">
    <property type="component" value="Unassembled WGS sequence"/>
</dbReference>
<feature type="domain" description="Integrase p58-like C-terminal" evidence="6">
    <location>
        <begin position="17"/>
        <end position="51"/>
    </location>
</feature>
<feature type="domain" description="Reverse transcriptase/retrotransposon-derived protein RNase H-like" evidence="5">
    <location>
        <begin position="302"/>
        <end position="400"/>
    </location>
</feature>
<evidence type="ECO:0000256" key="3">
    <source>
        <dbReference type="ARBA" id="ARBA00023268"/>
    </source>
</evidence>
<evidence type="ECO:0000313" key="7">
    <source>
        <dbReference type="EMBL" id="KAL0149607.1"/>
    </source>
</evidence>
<name>A0ABD0MLG9_CIRMR</name>
<dbReference type="Gene3D" id="3.10.10.10">
    <property type="entry name" value="HIV Type 1 Reverse Transcriptase, subunit A, domain 1"/>
    <property type="match status" value="2"/>
</dbReference>
<dbReference type="Pfam" id="PF00078">
    <property type="entry name" value="RVT_1"/>
    <property type="match status" value="1"/>
</dbReference>
<dbReference type="PANTHER" id="PTHR37984">
    <property type="entry name" value="PROTEIN CBG26694"/>
    <property type="match status" value="1"/>
</dbReference>
<dbReference type="GO" id="GO:0004523">
    <property type="term" value="F:RNA-DNA hybrid ribonuclease activity"/>
    <property type="evidence" value="ECO:0007669"/>
    <property type="project" value="UniProtKB-EC"/>
</dbReference>
<dbReference type="Gene3D" id="3.10.20.370">
    <property type="match status" value="1"/>
</dbReference>
<dbReference type="InterPro" id="IPR043502">
    <property type="entry name" value="DNA/RNA_pol_sf"/>
</dbReference>
<dbReference type="InterPro" id="IPR054465">
    <property type="entry name" value="Integrase_p58-like_C"/>
</dbReference>
<dbReference type="EMBL" id="JAMKFB020000399">
    <property type="protein sequence ID" value="KAL0149607.1"/>
    <property type="molecule type" value="Genomic_DNA"/>
</dbReference>
<dbReference type="CDD" id="cd09274">
    <property type="entry name" value="RNase_HI_RT_Ty3"/>
    <property type="match status" value="1"/>
</dbReference>
<protein>
    <recommendedName>
        <fullName evidence="2">ribonuclease H</fullName>
        <ecNumber evidence="2">3.1.26.4</ecNumber>
    </recommendedName>
</protein>
<evidence type="ECO:0000259" key="4">
    <source>
        <dbReference type="Pfam" id="PF00078"/>
    </source>
</evidence>
<dbReference type="InterPro" id="IPR000477">
    <property type="entry name" value="RT_dom"/>
</dbReference>
<dbReference type="InterPro" id="IPR043128">
    <property type="entry name" value="Rev_trsase/Diguanyl_cyclase"/>
</dbReference>
<evidence type="ECO:0000313" key="8">
    <source>
        <dbReference type="Proteomes" id="UP001529510"/>
    </source>
</evidence>
<gene>
    <name evidence="7" type="ORF">M9458_055134</name>
</gene>
<dbReference type="EC" id="3.1.26.4" evidence="2"/>
<dbReference type="FunFam" id="3.30.70.270:FF:000003">
    <property type="entry name" value="Transposon Ty3-G Gag-Pol polyprotein"/>
    <property type="match status" value="1"/>
</dbReference>
<reference evidence="7 8" key="1">
    <citation type="submission" date="2024-05" db="EMBL/GenBank/DDBJ databases">
        <title>Genome sequencing and assembly of Indian major carp, Cirrhinus mrigala (Hamilton, 1822).</title>
        <authorList>
            <person name="Mohindra V."/>
            <person name="Chowdhury L.M."/>
            <person name="Lal K."/>
            <person name="Jena J.K."/>
        </authorList>
    </citation>
    <scope>NUCLEOTIDE SEQUENCE [LARGE SCALE GENOMIC DNA]</scope>
    <source>
        <strain evidence="7">CM1030</strain>
        <tissue evidence="7">Blood</tissue>
    </source>
</reference>
<evidence type="ECO:0000256" key="2">
    <source>
        <dbReference type="ARBA" id="ARBA00012180"/>
    </source>
</evidence>
<dbReference type="Pfam" id="PF17919">
    <property type="entry name" value="RT_RNaseH_2"/>
    <property type="match status" value="1"/>
</dbReference>
<comment type="similarity">
    <text evidence="1">Belongs to the beta type-B retroviral polymerase family. HERV class-II K(HML-2) pol subfamily.</text>
</comment>
<dbReference type="Gene3D" id="3.30.70.270">
    <property type="match status" value="1"/>
</dbReference>
<comment type="caution">
    <text evidence="7">The sequence shown here is derived from an EMBL/GenBank/DDBJ whole genome shotgun (WGS) entry which is preliminary data.</text>
</comment>
<dbReference type="FunFam" id="3.10.20.370:FF:000001">
    <property type="entry name" value="Retrovirus-related Pol polyprotein from transposon 17.6-like protein"/>
    <property type="match status" value="1"/>
</dbReference>
<dbReference type="CDD" id="cd01647">
    <property type="entry name" value="RT_LTR"/>
    <property type="match status" value="1"/>
</dbReference>
<feature type="domain" description="Reverse transcriptase" evidence="4">
    <location>
        <begin position="176"/>
        <end position="282"/>
    </location>
</feature>
<dbReference type="PANTHER" id="PTHR37984:SF5">
    <property type="entry name" value="PROTEIN NYNRIN-LIKE"/>
    <property type="match status" value="1"/>
</dbReference>
<proteinExistence type="inferred from homology"/>
<dbReference type="InterPro" id="IPR041577">
    <property type="entry name" value="RT_RNaseH_2"/>
</dbReference>
<evidence type="ECO:0000256" key="1">
    <source>
        <dbReference type="ARBA" id="ARBA00010879"/>
    </source>
</evidence>
<keyword evidence="3" id="KW-0511">Multifunctional enzyme</keyword>
<dbReference type="AlphaFoldDB" id="A0ABD0MLG9"/>
<keyword evidence="8" id="KW-1185">Reference proteome</keyword>